<dbReference type="EMBL" id="JAPOHD010000015">
    <property type="protein sequence ID" value="MCY1720355.1"/>
    <property type="molecule type" value="Genomic_DNA"/>
</dbReference>
<dbReference type="CDD" id="cd11754">
    <property type="entry name" value="GH94N_CBP_like"/>
    <property type="match status" value="1"/>
</dbReference>
<dbReference type="SUPFAM" id="SSF48208">
    <property type="entry name" value="Six-hairpin glycosidases"/>
    <property type="match status" value="1"/>
</dbReference>
<dbReference type="RefSeq" id="WP_343332688.1">
    <property type="nucleotide sequence ID" value="NZ_JAPOHD010000015.1"/>
</dbReference>
<dbReference type="Proteomes" id="UP001145087">
    <property type="component" value="Unassembled WGS sequence"/>
</dbReference>
<accession>A0A9X3F4R4</accession>
<evidence type="ECO:0000313" key="6">
    <source>
        <dbReference type="Proteomes" id="UP001145087"/>
    </source>
</evidence>
<dbReference type="InterPro" id="IPR010383">
    <property type="entry name" value="Glyco_hydrolase_94_b-supersand"/>
</dbReference>
<keyword evidence="6" id="KW-1185">Reference proteome</keyword>
<dbReference type="Gene3D" id="1.50.10.10">
    <property type="match status" value="1"/>
</dbReference>
<comment type="caution">
    <text evidence="5">The sequence shown here is derived from an EMBL/GenBank/DDBJ whole genome shotgun (WGS) entry which is preliminary data.</text>
</comment>
<sequence>MKFGFFDDKNKEYVITDPQTPWPWINYLGNKDFFSLISNTAGGYSFYKDAKFRRLTRYRYNNVPMDSGGRYFYIKDEDTIWSPGWKPCKTKLDDYECRHGMNYTKIKGVKNGVTADVLFFVPQNTHAEIQKLTLTNSSDKVKKLKLFSFTEWALWNAATDMENFQRNFSTGEVEIDGSTLYHKTEYRERRNHYAFYSVNTEIAGFDTDRESFMGLYNGFDEPKVVLDGESEMSVAHGWSPIASHSIQVELQPGESKDFVFVLGYIENEEDQKWEAKGIINKTKAKALISKFDTSKKVDAAFAELNQYWDDLLQIYNVDSEDEKLDRMVNIWNQYQCMITFCFSRSASFFESGIGRGMGFRDSNQDLIGFVHQIPERARERIIDIASTQLHNGACYHQYQPLTKRGNNEIGGGFNDDPMWLVLGTISYIKETGDFAILDEMVPFDNDMSVAKTLFDHLTISFDFVINNLGPHGLPLIGRADWNDCLNLNCFSNDPNESFQTTENKSEGSKAESLMIAGLFVVYGRDYVELCTVLGKTEEAARAQKHVNNMVEAVKTSGWDGDWFLRAYDYFGNKIGSNENEEGKIFIESNGWCSMAGIGKEEGMVEKALDSVKERLDCEHGIVLNNPAFTKYYIEYGEISSYPEGYKENAGIFCHNNPWIMLGETVIGRGDRAWEYFKKICPAYLEDKSELHKTEPYVYSQMIAGKDAFKPGEAKNSWLTGTAAWNFYTISQYILGVRPSYNGLEVDPCIPHDWKEYKVSRKFRGATYKIEVINPNGSSKGVKQITLDDKPIEGNLIPVMPEGTYTVKVEMI</sequence>
<evidence type="ECO:0000259" key="3">
    <source>
        <dbReference type="Pfam" id="PF06165"/>
    </source>
</evidence>
<dbReference type="InterPro" id="IPR033432">
    <property type="entry name" value="GH94_catalytic"/>
</dbReference>
<evidence type="ECO:0000256" key="1">
    <source>
        <dbReference type="ARBA" id="ARBA00022676"/>
    </source>
</evidence>
<dbReference type="PANTHER" id="PTHR37469">
    <property type="entry name" value="CELLOBIONIC ACID PHOSPHORYLASE-RELATED"/>
    <property type="match status" value="1"/>
</dbReference>
<dbReference type="Pfam" id="PF17167">
    <property type="entry name" value="Glyco_hydro_94"/>
    <property type="match status" value="1"/>
</dbReference>
<dbReference type="GO" id="GO:0016757">
    <property type="term" value="F:glycosyltransferase activity"/>
    <property type="evidence" value="ECO:0007669"/>
    <property type="project" value="UniProtKB-KW"/>
</dbReference>
<keyword evidence="2 5" id="KW-0808">Transferase</keyword>
<dbReference type="SUPFAM" id="SSF74650">
    <property type="entry name" value="Galactose mutarotase-like"/>
    <property type="match status" value="1"/>
</dbReference>
<dbReference type="PANTHER" id="PTHR37469:SF2">
    <property type="entry name" value="CELLOBIONIC ACID PHOSPHORYLASE"/>
    <property type="match status" value="1"/>
</dbReference>
<evidence type="ECO:0000256" key="2">
    <source>
        <dbReference type="ARBA" id="ARBA00022679"/>
    </source>
</evidence>
<dbReference type="InterPro" id="IPR037825">
    <property type="entry name" value="GH94N_CBP"/>
</dbReference>
<feature type="domain" description="Glycosyl hydrolase 94 catalytic" evidence="4">
    <location>
        <begin position="307"/>
        <end position="735"/>
    </location>
</feature>
<dbReference type="AlphaFoldDB" id="A0A9X3F4R4"/>
<dbReference type="Pfam" id="PF06165">
    <property type="entry name" value="GH94_b-supersand"/>
    <property type="match status" value="1"/>
</dbReference>
<name>A0A9X3F4R4_9BACT</name>
<dbReference type="SMART" id="SM01068">
    <property type="entry name" value="CBM_X"/>
    <property type="match status" value="1"/>
</dbReference>
<gene>
    <name evidence="5" type="ORF">OU798_08380</name>
</gene>
<dbReference type="InterPro" id="IPR008928">
    <property type="entry name" value="6-hairpin_glycosidase_sf"/>
</dbReference>
<dbReference type="InterPro" id="IPR037018">
    <property type="entry name" value="GH65_N"/>
</dbReference>
<dbReference type="Gene3D" id="2.60.420.10">
    <property type="entry name" value="Maltose phosphorylase, domain 3"/>
    <property type="match status" value="1"/>
</dbReference>
<dbReference type="InterPro" id="IPR011013">
    <property type="entry name" value="Gal_mutarotase_sf_dom"/>
</dbReference>
<evidence type="ECO:0000259" key="4">
    <source>
        <dbReference type="Pfam" id="PF17167"/>
    </source>
</evidence>
<dbReference type="GO" id="GO:0005975">
    <property type="term" value="P:carbohydrate metabolic process"/>
    <property type="evidence" value="ECO:0007669"/>
    <property type="project" value="InterPro"/>
</dbReference>
<feature type="domain" description="Glycosyl hydrolase 94 supersandwich" evidence="3">
    <location>
        <begin position="11"/>
        <end position="282"/>
    </location>
</feature>
<dbReference type="InterPro" id="IPR012341">
    <property type="entry name" value="6hp_glycosidase-like_sf"/>
</dbReference>
<proteinExistence type="predicted"/>
<evidence type="ECO:0000313" key="5">
    <source>
        <dbReference type="EMBL" id="MCY1720355.1"/>
    </source>
</evidence>
<dbReference type="Gene3D" id="1.20.890.20">
    <property type="entry name" value="mpn423 like domain"/>
    <property type="match status" value="1"/>
</dbReference>
<dbReference type="Gene3D" id="2.70.98.40">
    <property type="entry name" value="Glycoside hydrolase, family 65, N-terminal domain"/>
    <property type="match status" value="1"/>
</dbReference>
<keyword evidence="1" id="KW-0328">Glycosyltransferase</keyword>
<organism evidence="5 6">
    <name type="scientific">Draconibacterium aestuarii</name>
    <dbReference type="NCBI Taxonomy" id="2998507"/>
    <lineage>
        <taxon>Bacteria</taxon>
        <taxon>Pseudomonadati</taxon>
        <taxon>Bacteroidota</taxon>
        <taxon>Bacteroidia</taxon>
        <taxon>Marinilabiliales</taxon>
        <taxon>Prolixibacteraceae</taxon>
        <taxon>Draconibacterium</taxon>
    </lineage>
</organism>
<dbReference type="GO" id="GO:0030246">
    <property type="term" value="F:carbohydrate binding"/>
    <property type="evidence" value="ECO:0007669"/>
    <property type="project" value="InterPro"/>
</dbReference>
<protein>
    <submittedName>
        <fullName evidence="5">Glycosyl transferase</fullName>
    </submittedName>
</protein>
<dbReference type="InterPro" id="IPR052047">
    <property type="entry name" value="GH94_Enzymes"/>
</dbReference>
<reference evidence="5" key="1">
    <citation type="submission" date="2022-11" db="EMBL/GenBank/DDBJ databases">
        <title>Marilongibacter aestuarii gen. nov., sp. nov., isolated from tidal flat sediment.</title>
        <authorList>
            <person name="Jiayan W."/>
        </authorList>
    </citation>
    <scope>NUCLEOTIDE SEQUENCE</scope>
    <source>
        <strain evidence="5">Z1-6</strain>
    </source>
</reference>